<dbReference type="AlphaFoldDB" id="A0A1H6XHQ5"/>
<protein>
    <submittedName>
        <fullName evidence="2">Alkylhydroperoxidase AhpD family core domain-containing protein</fullName>
    </submittedName>
</protein>
<accession>A0A1H6XHQ5</accession>
<dbReference type="RefSeq" id="WP_042214065.1">
    <property type="nucleotide sequence ID" value="NZ_BBLU01000005.1"/>
</dbReference>
<dbReference type="PANTHER" id="PTHR33930:SF2">
    <property type="entry name" value="BLR3452 PROTEIN"/>
    <property type="match status" value="1"/>
</dbReference>
<dbReference type="eggNOG" id="COG0599">
    <property type="taxonomic scope" value="Bacteria"/>
</dbReference>
<gene>
    <name evidence="2" type="ORF">SAMN05421637_1288</name>
</gene>
<keyword evidence="2" id="KW-0575">Peroxidase</keyword>
<evidence type="ECO:0000313" key="3">
    <source>
        <dbReference type="Proteomes" id="UP000183315"/>
    </source>
</evidence>
<evidence type="ECO:0000259" key="1">
    <source>
        <dbReference type="Pfam" id="PF02627"/>
    </source>
</evidence>
<dbReference type="NCBIfam" id="TIGR00778">
    <property type="entry name" value="ahpD_dom"/>
    <property type="match status" value="1"/>
</dbReference>
<dbReference type="EMBL" id="FNZI01000002">
    <property type="protein sequence ID" value="SEJ24115.1"/>
    <property type="molecule type" value="Genomic_DNA"/>
</dbReference>
<name>A0A1H6XHQ5_9MICO</name>
<dbReference type="Proteomes" id="UP000183315">
    <property type="component" value="Unassembled WGS sequence"/>
</dbReference>
<dbReference type="STRING" id="1043493.SAMN05421637_1288"/>
<reference evidence="3" key="1">
    <citation type="submission" date="2016-10" db="EMBL/GenBank/DDBJ databases">
        <authorList>
            <person name="Varghese N."/>
        </authorList>
    </citation>
    <scope>NUCLEOTIDE SEQUENCE [LARGE SCALE GENOMIC DNA]</scope>
    <source>
        <strain evidence="3">DSM 24868</strain>
    </source>
</reference>
<organism evidence="2 3">
    <name type="scientific">Demequina mangrovi</name>
    <dbReference type="NCBI Taxonomy" id="1043493"/>
    <lineage>
        <taxon>Bacteria</taxon>
        <taxon>Bacillati</taxon>
        <taxon>Actinomycetota</taxon>
        <taxon>Actinomycetes</taxon>
        <taxon>Micrococcales</taxon>
        <taxon>Demequinaceae</taxon>
        <taxon>Demequina</taxon>
    </lineage>
</organism>
<dbReference type="InterPro" id="IPR029032">
    <property type="entry name" value="AhpD-like"/>
</dbReference>
<keyword evidence="2" id="KW-0560">Oxidoreductase</keyword>
<dbReference type="OrthoDB" id="1683318at2"/>
<dbReference type="InterPro" id="IPR003779">
    <property type="entry name" value="CMD-like"/>
</dbReference>
<dbReference type="Gene3D" id="1.20.1290.10">
    <property type="entry name" value="AhpD-like"/>
    <property type="match status" value="1"/>
</dbReference>
<feature type="domain" description="Carboxymuconolactone decarboxylase-like" evidence="1">
    <location>
        <begin position="27"/>
        <end position="100"/>
    </location>
</feature>
<dbReference type="InterPro" id="IPR004675">
    <property type="entry name" value="AhpD_core"/>
</dbReference>
<keyword evidence="3" id="KW-1185">Reference proteome</keyword>
<dbReference type="Pfam" id="PF02627">
    <property type="entry name" value="CMD"/>
    <property type="match status" value="1"/>
</dbReference>
<dbReference type="SUPFAM" id="SSF69118">
    <property type="entry name" value="AhpD-like"/>
    <property type="match status" value="1"/>
</dbReference>
<dbReference type="GO" id="GO:0051920">
    <property type="term" value="F:peroxiredoxin activity"/>
    <property type="evidence" value="ECO:0007669"/>
    <property type="project" value="InterPro"/>
</dbReference>
<evidence type="ECO:0000313" key="2">
    <source>
        <dbReference type="EMBL" id="SEJ24115.1"/>
    </source>
</evidence>
<sequence>MQNHQEHYDDVMCGIGALGDHIPGTIKSFFSLHHAALADGALPKSTKELLALAIAISVRCGGCITCHVKDALTAGATPEQVYETIGVAILMGGGPSAVYGNEARKAVEAFSAVPA</sequence>
<dbReference type="PANTHER" id="PTHR33930">
    <property type="entry name" value="ALKYL HYDROPEROXIDE REDUCTASE AHPD"/>
    <property type="match status" value="1"/>
</dbReference>
<proteinExistence type="predicted"/>